<keyword evidence="2" id="KW-1185">Reference proteome</keyword>
<proteinExistence type="predicted"/>
<organism evidence="1 2">
    <name type="scientific">Thermolongibacillus altinsuensis</name>
    <dbReference type="NCBI Taxonomy" id="575256"/>
    <lineage>
        <taxon>Bacteria</taxon>
        <taxon>Bacillati</taxon>
        <taxon>Bacillota</taxon>
        <taxon>Bacilli</taxon>
        <taxon>Bacillales</taxon>
        <taxon>Anoxybacillaceae</taxon>
        <taxon>Thermolongibacillus</taxon>
    </lineage>
</organism>
<dbReference type="Pfam" id="PF17302">
    <property type="entry name" value="DUF5351"/>
    <property type="match status" value="1"/>
</dbReference>
<protein>
    <submittedName>
        <fullName evidence="1">Uncharacterized protein</fullName>
    </submittedName>
</protein>
<comment type="caution">
    <text evidence="1">The sequence shown here is derived from an EMBL/GenBank/DDBJ whole genome shotgun (WGS) entry which is preliminary data.</text>
</comment>
<name>A0A4R1QLN7_9BACL</name>
<dbReference type="AlphaFoldDB" id="A0A4R1QLN7"/>
<evidence type="ECO:0000313" key="2">
    <source>
        <dbReference type="Proteomes" id="UP000295658"/>
    </source>
</evidence>
<sequence length="45" mass="4840">MMHESKPCAYCSGNGYVYVVLGGSETCYCCKGTGVEQQKVEAVTK</sequence>
<dbReference type="Proteomes" id="UP000295658">
    <property type="component" value="Unassembled WGS sequence"/>
</dbReference>
<gene>
    <name evidence="1" type="ORF">EDD69_11232</name>
</gene>
<reference evidence="1 2" key="1">
    <citation type="submission" date="2019-03" db="EMBL/GenBank/DDBJ databases">
        <title>Genomic Encyclopedia of Type Strains, Phase IV (KMG-IV): sequencing the most valuable type-strain genomes for metagenomic binning, comparative biology and taxonomic classification.</title>
        <authorList>
            <person name="Goeker M."/>
        </authorList>
    </citation>
    <scope>NUCLEOTIDE SEQUENCE [LARGE SCALE GENOMIC DNA]</scope>
    <source>
        <strain evidence="1 2">DSM 24979</strain>
    </source>
</reference>
<evidence type="ECO:0000313" key="1">
    <source>
        <dbReference type="EMBL" id="TCL47322.1"/>
    </source>
</evidence>
<dbReference type="InterPro" id="IPR035272">
    <property type="entry name" value="DUF5351"/>
</dbReference>
<dbReference type="EMBL" id="SLUL01000012">
    <property type="protein sequence ID" value="TCL47322.1"/>
    <property type="molecule type" value="Genomic_DNA"/>
</dbReference>
<accession>A0A4R1QLN7</accession>